<feature type="non-terminal residue" evidence="1">
    <location>
        <position position="1"/>
    </location>
</feature>
<organism evidence="1 2">
    <name type="scientific">Novosphingobium hassiacum</name>
    <dbReference type="NCBI Taxonomy" id="173676"/>
    <lineage>
        <taxon>Bacteria</taxon>
        <taxon>Pseudomonadati</taxon>
        <taxon>Pseudomonadota</taxon>
        <taxon>Alphaproteobacteria</taxon>
        <taxon>Sphingomonadales</taxon>
        <taxon>Sphingomonadaceae</taxon>
        <taxon>Novosphingobium</taxon>
    </lineage>
</organism>
<sequence length="52" mass="5459">YNTCRPHSSIGYQTPASYAETIFAMGSGMPDPIANKAPKGITTTAEALIRTG</sequence>
<dbReference type="Proteomes" id="UP000562395">
    <property type="component" value="Unassembled WGS sequence"/>
</dbReference>
<dbReference type="EMBL" id="JACICY010000002">
    <property type="protein sequence ID" value="MBB3860205.1"/>
    <property type="molecule type" value="Genomic_DNA"/>
</dbReference>
<name>A0A7W5ZYU7_9SPHN</name>
<evidence type="ECO:0000313" key="2">
    <source>
        <dbReference type="Proteomes" id="UP000562395"/>
    </source>
</evidence>
<comment type="caution">
    <text evidence="1">The sequence shown here is derived from an EMBL/GenBank/DDBJ whole genome shotgun (WGS) entry which is preliminary data.</text>
</comment>
<protein>
    <recommendedName>
        <fullName evidence="3">Transposase</fullName>
    </recommendedName>
</protein>
<accession>A0A7W5ZYU7</accession>
<evidence type="ECO:0000313" key="1">
    <source>
        <dbReference type="EMBL" id="MBB3860205.1"/>
    </source>
</evidence>
<gene>
    <name evidence="1" type="ORF">GGQ88_001466</name>
</gene>
<evidence type="ECO:0008006" key="3">
    <source>
        <dbReference type="Google" id="ProtNLM"/>
    </source>
</evidence>
<dbReference type="AlphaFoldDB" id="A0A7W5ZYU7"/>
<proteinExistence type="predicted"/>
<reference evidence="1 2" key="1">
    <citation type="submission" date="2020-08" db="EMBL/GenBank/DDBJ databases">
        <title>Genomic Encyclopedia of Type Strains, Phase IV (KMG-IV): sequencing the most valuable type-strain genomes for metagenomic binning, comparative biology and taxonomic classification.</title>
        <authorList>
            <person name="Goeker M."/>
        </authorList>
    </citation>
    <scope>NUCLEOTIDE SEQUENCE [LARGE SCALE GENOMIC DNA]</scope>
    <source>
        <strain evidence="1 2">DSM 14552</strain>
    </source>
</reference>
<keyword evidence="2" id="KW-1185">Reference proteome</keyword>